<accession>A0A3E3J2G6</accession>
<feature type="transmembrane region" description="Helical" evidence="7">
    <location>
        <begin position="83"/>
        <end position="109"/>
    </location>
</feature>
<evidence type="ECO:0000259" key="8">
    <source>
        <dbReference type="PROSITE" id="PS50928"/>
    </source>
</evidence>
<feature type="transmembrane region" description="Helical" evidence="7">
    <location>
        <begin position="278"/>
        <end position="303"/>
    </location>
</feature>
<dbReference type="Pfam" id="PF00528">
    <property type="entry name" value="BPD_transp_1"/>
    <property type="match status" value="1"/>
</dbReference>
<evidence type="ECO:0000256" key="3">
    <source>
        <dbReference type="ARBA" id="ARBA00022475"/>
    </source>
</evidence>
<reference evidence="9 10" key="1">
    <citation type="submission" date="2018-08" db="EMBL/GenBank/DDBJ databases">
        <title>A genome reference for cultivated species of the human gut microbiota.</title>
        <authorList>
            <person name="Zou Y."/>
            <person name="Xue W."/>
            <person name="Luo G."/>
        </authorList>
    </citation>
    <scope>NUCLEOTIDE SEQUENCE [LARGE SCALE GENOMIC DNA]</scope>
    <source>
        <strain evidence="9 10">AF26-4BH</strain>
    </source>
</reference>
<dbReference type="GO" id="GO:0055085">
    <property type="term" value="P:transmembrane transport"/>
    <property type="evidence" value="ECO:0007669"/>
    <property type="project" value="InterPro"/>
</dbReference>
<keyword evidence="3" id="KW-1003">Cell membrane</keyword>
<dbReference type="OrthoDB" id="384651at2"/>
<dbReference type="PROSITE" id="PS50928">
    <property type="entry name" value="ABC_TM1"/>
    <property type="match status" value="1"/>
</dbReference>
<evidence type="ECO:0000256" key="1">
    <source>
        <dbReference type="ARBA" id="ARBA00004651"/>
    </source>
</evidence>
<dbReference type="Proteomes" id="UP000261166">
    <property type="component" value="Unassembled WGS sequence"/>
</dbReference>
<feature type="transmembrane region" description="Helical" evidence="7">
    <location>
        <begin position="185"/>
        <end position="204"/>
    </location>
</feature>
<keyword evidence="4 7" id="KW-0812">Transmembrane</keyword>
<evidence type="ECO:0000256" key="6">
    <source>
        <dbReference type="ARBA" id="ARBA00023136"/>
    </source>
</evidence>
<dbReference type="EMBL" id="QVLU01000003">
    <property type="protein sequence ID" value="RGE73547.1"/>
    <property type="molecule type" value="Genomic_DNA"/>
</dbReference>
<keyword evidence="5 7" id="KW-1133">Transmembrane helix</keyword>
<organism evidence="9 10">
    <name type="scientific">Eisenbergiella massiliensis</name>
    <dbReference type="NCBI Taxonomy" id="1720294"/>
    <lineage>
        <taxon>Bacteria</taxon>
        <taxon>Bacillati</taxon>
        <taxon>Bacillota</taxon>
        <taxon>Clostridia</taxon>
        <taxon>Lachnospirales</taxon>
        <taxon>Lachnospiraceae</taxon>
        <taxon>Eisenbergiella</taxon>
    </lineage>
</organism>
<dbReference type="RefSeq" id="WP_117530604.1">
    <property type="nucleotide sequence ID" value="NZ_JBKUNB010000006.1"/>
</dbReference>
<comment type="caution">
    <text evidence="9">The sequence shown here is derived from an EMBL/GenBank/DDBJ whole genome shotgun (WGS) entry which is preliminary data.</text>
</comment>
<dbReference type="Gene3D" id="1.10.3720.10">
    <property type="entry name" value="MetI-like"/>
    <property type="match status" value="1"/>
</dbReference>
<name>A0A3E3J2G6_9FIRM</name>
<proteinExistence type="inferred from homology"/>
<dbReference type="PANTHER" id="PTHR43227:SF11">
    <property type="entry name" value="BLL4140 PROTEIN"/>
    <property type="match status" value="1"/>
</dbReference>
<gene>
    <name evidence="9" type="ORF">DWY69_05060</name>
</gene>
<keyword evidence="2 7" id="KW-0813">Transport</keyword>
<evidence type="ECO:0000313" key="10">
    <source>
        <dbReference type="Proteomes" id="UP000261166"/>
    </source>
</evidence>
<evidence type="ECO:0000256" key="7">
    <source>
        <dbReference type="RuleBase" id="RU363032"/>
    </source>
</evidence>
<comment type="similarity">
    <text evidence="7">Belongs to the binding-protein-dependent transport system permease family.</text>
</comment>
<dbReference type="PANTHER" id="PTHR43227">
    <property type="entry name" value="BLL4140 PROTEIN"/>
    <property type="match status" value="1"/>
</dbReference>
<feature type="domain" description="ABC transmembrane type-1" evidence="8">
    <location>
        <begin position="84"/>
        <end position="299"/>
    </location>
</feature>
<evidence type="ECO:0000256" key="5">
    <source>
        <dbReference type="ARBA" id="ARBA00022989"/>
    </source>
</evidence>
<protein>
    <submittedName>
        <fullName evidence="9">Sugar ABC transporter permease</fullName>
    </submittedName>
</protein>
<evidence type="ECO:0000256" key="4">
    <source>
        <dbReference type="ARBA" id="ARBA00022692"/>
    </source>
</evidence>
<dbReference type="SUPFAM" id="SSF161098">
    <property type="entry name" value="MetI-like"/>
    <property type="match status" value="1"/>
</dbReference>
<dbReference type="GO" id="GO:0005886">
    <property type="term" value="C:plasma membrane"/>
    <property type="evidence" value="ECO:0007669"/>
    <property type="project" value="UniProtKB-SubCell"/>
</dbReference>
<sequence length="312" mass="35092">MRGEIVDHKRNKYSLSKFKKEFPLHLMLFPGIVLILIFNYVPMAGLVIAFQKFIPSKGMFGNQEWIGLDNFKYVFSLPGFKQAMVNTVIIATWKIVLGLLVPIIFSLLLNEVHHIKFKKTIQTIVYLPYFLSWVVLGGIFIDLLSPGSGIINGIITSLGGESIFFLGDNRYFKGTLIVTDIWKTFGYSAIVYLAAIVGVDTSLYEAAETDGANRWQKVWHITLPGIRGIVVLMMVLSLGNVLNAGFDQVFNLYTKAVYESGDILDTFIYRLGLIDAQYGAATAVGLFKSIISTIFISTSYYLAYKFSDYRIF</sequence>
<feature type="transmembrane region" description="Helical" evidence="7">
    <location>
        <begin position="121"/>
        <end position="141"/>
    </location>
</feature>
<feature type="transmembrane region" description="Helical" evidence="7">
    <location>
        <begin position="26"/>
        <end position="50"/>
    </location>
</feature>
<comment type="subcellular location">
    <subcellularLocation>
        <location evidence="1 7">Cell membrane</location>
        <topology evidence="1 7">Multi-pass membrane protein</topology>
    </subcellularLocation>
</comment>
<evidence type="ECO:0000313" key="9">
    <source>
        <dbReference type="EMBL" id="RGE73547.1"/>
    </source>
</evidence>
<evidence type="ECO:0000256" key="2">
    <source>
        <dbReference type="ARBA" id="ARBA00022448"/>
    </source>
</evidence>
<keyword evidence="6 7" id="KW-0472">Membrane</keyword>
<dbReference type="InterPro" id="IPR000515">
    <property type="entry name" value="MetI-like"/>
</dbReference>
<dbReference type="CDD" id="cd06261">
    <property type="entry name" value="TM_PBP2"/>
    <property type="match status" value="1"/>
</dbReference>
<dbReference type="AlphaFoldDB" id="A0A3E3J2G6"/>
<feature type="transmembrane region" description="Helical" evidence="7">
    <location>
        <begin position="225"/>
        <end position="246"/>
    </location>
</feature>
<dbReference type="InterPro" id="IPR050809">
    <property type="entry name" value="UgpAE/MalFG_permease"/>
</dbReference>
<dbReference type="InterPro" id="IPR035906">
    <property type="entry name" value="MetI-like_sf"/>
</dbReference>